<keyword evidence="3" id="KW-1185">Reference proteome</keyword>
<accession>A0A9P1FJZ9</accession>
<reference evidence="2 3" key="2">
    <citation type="submission" date="2024-05" db="EMBL/GenBank/DDBJ databases">
        <authorList>
            <person name="Chen Y."/>
            <person name="Shah S."/>
            <person name="Dougan E. K."/>
            <person name="Thang M."/>
            <person name="Chan C."/>
        </authorList>
    </citation>
    <scope>NUCLEOTIDE SEQUENCE [LARGE SCALE GENOMIC DNA]</scope>
</reference>
<reference evidence="1" key="1">
    <citation type="submission" date="2022-10" db="EMBL/GenBank/DDBJ databases">
        <authorList>
            <person name="Chen Y."/>
            <person name="Dougan E. K."/>
            <person name="Chan C."/>
            <person name="Rhodes N."/>
            <person name="Thang M."/>
        </authorList>
    </citation>
    <scope>NUCLEOTIDE SEQUENCE</scope>
</reference>
<sequence>MDATMARDAGARCIFLLLVREAHMLGIPWNIMGFLSFRWVQSLKHGQVHTSAELSMFSFAPASASQISTPQGFRIVVTSIRFEPYIRLFTLPHTAFFIEALKEDAPMASTAHFGLRNGKQSPKIPDLRVTR</sequence>
<comment type="caution">
    <text evidence="1">The sequence shown here is derived from an EMBL/GenBank/DDBJ whole genome shotgun (WGS) entry which is preliminary data.</text>
</comment>
<evidence type="ECO:0000313" key="2">
    <source>
        <dbReference type="EMBL" id="CAL4767341.1"/>
    </source>
</evidence>
<proteinExistence type="predicted"/>
<organism evidence="1">
    <name type="scientific">Cladocopium goreaui</name>
    <dbReference type="NCBI Taxonomy" id="2562237"/>
    <lineage>
        <taxon>Eukaryota</taxon>
        <taxon>Sar</taxon>
        <taxon>Alveolata</taxon>
        <taxon>Dinophyceae</taxon>
        <taxon>Suessiales</taxon>
        <taxon>Symbiodiniaceae</taxon>
        <taxon>Cladocopium</taxon>
    </lineage>
</organism>
<dbReference type="Proteomes" id="UP001152797">
    <property type="component" value="Unassembled WGS sequence"/>
</dbReference>
<protein>
    <submittedName>
        <fullName evidence="1">Uncharacterized protein</fullName>
    </submittedName>
</protein>
<name>A0A9P1FJZ9_9DINO</name>
<dbReference type="AlphaFoldDB" id="A0A9P1FJZ9"/>
<evidence type="ECO:0000313" key="3">
    <source>
        <dbReference type="Proteomes" id="UP001152797"/>
    </source>
</evidence>
<gene>
    <name evidence="1" type="ORF">C1SCF055_LOCUS7940</name>
</gene>
<dbReference type="EMBL" id="CAMXCT010000532">
    <property type="protein sequence ID" value="CAI3980029.1"/>
    <property type="molecule type" value="Genomic_DNA"/>
</dbReference>
<dbReference type="EMBL" id="CAMXCT020000532">
    <property type="protein sequence ID" value="CAL1133404.1"/>
    <property type="molecule type" value="Genomic_DNA"/>
</dbReference>
<dbReference type="EMBL" id="CAMXCT030000532">
    <property type="protein sequence ID" value="CAL4767341.1"/>
    <property type="molecule type" value="Genomic_DNA"/>
</dbReference>
<evidence type="ECO:0000313" key="1">
    <source>
        <dbReference type="EMBL" id="CAI3980029.1"/>
    </source>
</evidence>